<comment type="caution">
    <text evidence="1">The sequence shown here is derived from an EMBL/GenBank/DDBJ whole genome shotgun (WGS) entry which is preliminary data.</text>
</comment>
<reference evidence="1" key="1">
    <citation type="journal article" date="2015" name="Nature">
        <title>Complex archaea that bridge the gap between prokaryotes and eukaryotes.</title>
        <authorList>
            <person name="Spang A."/>
            <person name="Saw J.H."/>
            <person name="Jorgensen S.L."/>
            <person name="Zaremba-Niedzwiedzka K."/>
            <person name="Martijn J."/>
            <person name="Lind A.E."/>
            <person name="van Eijk R."/>
            <person name="Schleper C."/>
            <person name="Guy L."/>
            <person name="Ettema T.J."/>
        </authorList>
    </citation>
    <scope>NUCLEOTIDE SEQUENCE</scope>
</reference>
<dbReference type="EMBL" id="LAZR01004939">
    <property type="protein sequence ID" value="KKN04256.1"/>
    <property type="molecule type" value="Genomic_DNA"/>
</dbReference>
<organism evidence="1">
    <name type="scientific">marine sediment metagenome</name>
    <dbReference type="NCBI Taxonomy" id="412755"/>
    <lineage>
        <taxon>unclassified sequences</taxon>
        <taxon>metagenomes</taxon>
        <taxon>ecological metagenomes</taxon>
    </lineage>
</organism>
<proteinExistence type="predicted"/>
<dbReference type="AlphaFoldDB" id="A0A0F9PT26"/>
<gene>
    <name evidence="1" type="ORF">LCGC14_1099140</name>
</gene>
<sequence length="163" mass="18139">MAEHTEEPWVVPIDQGFHSTKGIRIHGSGGRPNLIATTFLGTREDKANAHRACATVNACAGIPTQALEDGVVKEMREALTNIVLQHDAGRALTEELELKPARAALDKADEEVEKVRDRPIVKEGNRRKCTWFETTCSFADSENRCMKRGRCRYKAEKEVGHGQ</sequence>
<accession>A0A0F9PT26</accession>
<evidence type="ECO:0000313" key="1">
    <source>
        <dbReference type="EMBL" id="KKN04256.1"/>
    </source>
</evidence>
<protein>
    <submittedName>
        <fullName evidence="1">Uncharacterized protein</fullName>
    </submittedName>
</protein>
<name>A0A0F9PT26_9ZZZZ</name>